<dbReference type="InterPro" id="IPR023753">
    <property type="entry name" value="FAD/NAD-binding_dom"/>
</dbReference>
<feature type="domain" description="Rhodanese" evidence="7">
    <location>
        <begin position="476"/>
        <end position="563"/>
    </location>
</feature>
<keyword evidence="9" id="KW-1185">Reference proteome</keyword>
<dbReference type="Pfam" id="PF07992">
    <property type="entry name" value="Pyr_redox_2"/>
    <property type="match status" value="1"/>
</dbReference>
<evidence type="ECO:0000256" key="5">
    <source>
        <dbReference type="ARBA" id="ARBA00023002"/>
    </source>
</evidence>
<organism evidence="8 9">
    <name type="scientific">Psychrilyobacter piezotolerans</name>
    <dbReference type="NCBI Taxonomy" id="2293438"/>
    <lineage>
        <taxon>Bacteria</taxon>
        <taxon>Fusobacteriati</taxon>
        <taxon>Fusobacteriota</taxon>
        <taxon>Fusobacteriia</taxon>
        <taxon>Fusobacteriales</taxon>
        <taxon>Fusobacteriaceae</taxon>
        <taxon>Psychrilyobacter</taxon>
    </lineage>
</organism>
<evidence type="ECO:0000256" key="6">
    <source>
        <dbReference type="ARBA" id="ARBA00023284"/>
    </source>
</evidence>
<dbReference type="SUPFAM" id="SSF64307">
    <property type="entry name" value="SirA-like"/>
    <property type="match status" value="1"/>
</dbReference>
<dbReference type="SUPFAM" id="SSF51905">
    <property type="entry name" value="FAD/NAD(P)-binding domain"/>
    <property type="match status" value="1"/>
</dbReference>
<comment type="caution">
    <text evidence="8">The sequence shown here is derived from an EMBL/GenBank/DDBJ whole genome shotgun (WGS) entry which is preliminary data.</text>
</comment>
<dbReference type="RefSeq" id="WP_114641980.1">
    <property type="nucleotide sequence ID" value="NZ_JAACIO010000008.1"/>
</dbReference>
<dbReference type="InterPro" id="IPR050260">
    <property type="entry name" value="FAD-bd_OxRdtase"/>
</dbReference>
<dbReference type="Gene3D" id="3.30.110.40">
    <property type="entry name" value="TusA-like domain"/>
    <property type="match status" value="1"/>
</dbReference>
<evidence type="ECO:0000313" key="8">
    <source>
        <dbReference type="EMBL" id="REI41712.1"/>
    </source>
</evidence>
<dbReference type="Pfam" id="PF02852">
    <property type="entry name" value="Pyr_redox_dim"/>
    <property type="match status" value="1"/>
</dbReference>
<evidence type="ECO:0000256" key="3">
    <source>
        <dbReference type="ARBA" id="ARBA00022630"/>
    </source>
</evidence>
<dbReference type="EMBL" id="QUAJ01000008">
    <property type="protein sequence ID" value="REI41712.1"/>
    <property type="molecule type" value="Genomic_DNA"/>
</dbReference>
<dbReference type="Pfam" id="PF01206">
    <property type="entry name" value="TusA"/>
    <property type="match status" value="1"/>
</dbReference>
<dbReference type="SUPFAM" id="SSF55424">
    <property type="entry name" value="FAD/NAD-linked reductases, dimerisation (C-terminal) domain"/>
    <property type="match status" value="1"/>
</dbReference>
<proteinExistence type="inferred from homology"/>
<dbReference type="InterPro" id="IPR016156">
    <property type="entry name" value="FAD/NAD-linked_Rdtase_dimer_sf"/>
</dbReference>
<protein>
    <submittedName>
        <fullName evidence="8">Pyridine nucleotide-disulfide oxidoreductase</fullName>
    </submittedName>
</protein>
<dbReference type="InterPro" id="IPR036868">
    <property type="entry name" value="TusA-like_sf"/>
</dbReference>
<evidence type="ECO:0000256" key="4">
    <source>
        <dbReference type="ARBA" id="ARBA00022827"/>
    </source>
</evidence>
<evidence type="ECO:0000313" key="9">
    <source>
        <dbReference type="Proteomes" id="UP000263486"/>
    </source>
</evidence>
<keyword evidence="3" id="KW-0285">Flavoprotein</keyword>
<sequence length="842" mass="92786">MKILIVGGVAGGASAAARLRRLNEENEIIMFERGKYISFANCGLPYHIGGVIKDRDALLVQTVEGMRSRFNIDVRIKTEIQKIDREAKKIIAKNLETGKTYEESYDKILLSPGAEVFVPPIKGADSPRAFILRNMKDMDKIIAHVKNNNVKKAVVVGAGFIGIEIAENFVELDMQTTVVEFGSQVLAPVDAEIAAQIHQNMKEHEVELFLEHGVTEIIDGENSSTVKIAKAGEKEASIEIKAEIIILAAGVRPETALAESAGCEIHERFGIKVDEYMETSVKDIYAVGDAITVNHFINGQEINIPLAWPANRQGRLVADIILDRPNKQPYKGTMGTSILKAFDYTVGATGLNEKTLQRSGLVYGKDYYTATINRNSHAGYYPGATPLTLKVIFTPEGKILGAQGIGHKGVDKRIDVIAAAIKGGINVAELQEIELAYAPPFNSAKDPVNILGYYAENILNKDIRVARIDEIESLTAAGNYELLDVRTADERELGAIPGGIHIDLAELRTRIDELDREKTYIVYCQVGLRGYLAYRMLVNLGYKALNLDGGYKLWEPASHDQSNIGIFEGKEAENFIHHENHPLDNETMLVDEERTFRNIKTIDIDACGLQCPGPILKTKQSMEGLKEGDILSIKASDLGFKKDIKVWAEKTGNKLVSVNSEDGVITANIQKLKKLPPQGTKIMKDPDNKQTMVVFSGDLDKVLASFIIANGALAMGKEVSMFFTFWGLNALRKENFTNKNKSFIDKMFGMMMPKGVNKLKLSNMNMGGMGTMMMKKVMHDKNVDTLPTLLKTYLENGGKIIACQMSVGIMGFSHDELIDGIEYGGVAAFLGESEESYSTLFI</sequence>
<dbReference type="PRINTS" id="PR00411">
    <property type="entry name" value="PNDRDTASEI"/>
</dbReference>
<dbReference type="Pfam" id="PF13686">
    <property type="entry name" value="DrsE_2"/>
    <property type="match status" value="1"/>
</dbReference>
<dbReference type="Proteomes" id="UP000263486">
    <property type="component" value="Unassembled WGS sequence"/>
</dbReference>
<dbReference type="SUPFAM" id="SSF75169">
    <property type="entry name" value="DsrEFH-like"/>
    <property type="match status" value="1"/>
</dbReference>
<dbReference type="InterPro" id="IPR001763">
    <property type="entry name" value="Rhodanese-like_dom"/>
</dbReference>
<dbReference type="Gene3D" id="3.40.1260.10">
    <property type="entry name" value="DsrEFH-like"/>
    <property type="match status" value="1"/>
</dbReference>
<dbReference type="PANTHER" id="PTHR43429:SF1">
    <property type="entry name" value="NAD(P)H SULFUR OXIDOREDUCTASE (COA-DEPENDENT)"/>
    <property type="match status" value="1"/>
</dbReference>
<dbReference type="InterPro" id="IPR032836">
    <property type="entry name" value="DsrE2-like"/>
</dbReference>
<gene>
    <name evidence="8" type="ORF">DYH56_06090</name>
</gene>
<dbReference type="SUPFAM" id="SSF52821">
    <property type="entry name" value="Rhodanese/Cell cycle control phosphatase"/>
    <property type="match status" value="1"/>
</dbReference>
<dbReference type="InterPro" id="IPR036188">
    <property type="entry name" value="FAD/NAD-bd_sf"/>
</dbReference>
<keyword evidence="4" id="KW-0274">FAD</keyword>
<comment type="cofactor">
    <cofactor evidence="1">
        <name>FAD</name>
        <dbReference type="ChEBI" id="CHEBI:57692"/>
    </cofactor>
</comment>
<dbReference type="InterPro" id="IPR001455">
    <property type="entry name" value="TusA-like"/>
</dbReference>
<accession>A0ABX9KHY9</accession>
<keyword evidence="6" id="KW-0676">Redox-active center</keyword>
<dbReference type="PRINTS" id="PR00368">
    <property type="entry name" value="FADPNR"/>
</dbReference>
<dbReference type="Pfam" id="PF00581">
    <property type="entry name" value="Rhodanese"/>
    <property type="match status" value="1"/>
</dbReference>
<reference evidence="8 9" key="1">
    <citation type="submission" date="2018-08" db="EMBL/GenBank/DDBJ databases">
        <title>Draft genome sequence of Psychrilyobacter sp. strain SD5 isolated from Black Sea water.</title>
        <authorList>
            <person name="Yadav S."/>
            <person name="Villanueva L."/>
            <person name="Damste J.S.S."/>
        </authorList>
    </citation>
    <scope>NUCLEOTIDE SEQUENCE [LARGE SCALE GENOMIC DNA]</scope>
    <source>
        <strain evidence="8 9">SD5</strain>
    </source>
</reference>
<dbReference type="Gene3D" id="3.40.250.10">
    <property type="entry name" value="Rhodanese-like domain"/>
    <property type="match status" value="1"/>
</dbReference>
<evidence type="ECO:0000259" key="7">
    <source>
        <dbReference type="PROSITE" id="PS50206"/>
    </source>
</evidence>
<comment type="similarity">
    <text evidence="2">Belongs to the class-III pyridine nucleotide-disulfide oxidoreductase family.</text>
</comment>
<keyword evidence="5" id="KW-0560">Oxidoreductase</keyword>
<evidence type="ECO:0000256" key="1">
    <source>
        <dbReference type="ARBA" id="ARBA00001974"/>
    </source>
</evidence>
<dbReference type="PANTHER" id="PTHR43429">
    <property type="entry name" value="PYRIDINE NUCLEOTIDE-DISULFIDE OXIDOREDUCTASE DOMAIN-CONTAINING"/>
    <property type="match status" value="1"/>
</dbReference>
<dbReference type="InterPro" id="IPR036873">
    <property type="entry name" value="Rhodanese-like_dom_sf"/>
</dbReference>
<dbReference type="PROSITE" id="PS01148">
    <property type="entry name" value="UPF0033"/>
    <property type="match status" value="1"/>
</dbReference>
<dbReference type="SMART" id="SM00450">
    <property type="entry name" value="RHOD"/>
    <property type="match status" value="1"/>
</dbReference>
<evidence type="ECO:0000256" key="2">
    <source>
        <dbReference type="ARBA" id="ARBA00009130"/>
    </source>
</evidence>
<dbReference type="InterPro" id="IPR004099">
    <property type="entry name" value="Pyr_nucl-diS_OxRdtase_dimer"/>
</dbReference>
<name>A0ABX9KHY9_9FUSO</name>
<dbReference type="Gene3D" id="3.50.50.60">
    <property type="entry name" value="FAD/NAD(P)-binding domain"/>
    <property type="match status" value="2"/>
</dbReference>
<dbReference type="PROSITE" id="PS50206">
    <property type="entry name" value="RHODANESE_3"/>
    <property type="match status" value="1"/>
</dbReference>
<dbReference type="InterPro" id="IPR027396">
    <property type="entry name" value="DsrEFH-like"/>
</dbReference>